<comment type="similarity">
    <text evidence="4">Belongs to the KdsC family.</text>
</comment>
<dbReference type="Gene3D" id="3.90.550.10">
    <property type="entry name" value="Spore Coat Polysaccharide Biosynthesis Protein SpsA, Chain A"/>
    <property type="match status" value="1"/>
</dbReference>
<keyword evidence="8" id="KW-0479">Metal-binding</keyword>
<keyword evidence="12" id="KW-1185">Reference proteome</keyword>
<name>A0A916YSK6_9SPHN</name>
<dbReference type="RefSeq" id="WP_066773244.1">
    <property type="nucleotide sequence ID" value="NZ_BMIP01000001.1"/>
</dbReference>
<dbReference type="SFLD" id="SFLDG01136">
    <property type="entry name" value="C1.6:_Phosphoserine_Phosphatas"/>
    <property type="match status" value="1"/>
</dbReference>
<evidence type="ECO:0000256" key="5">
    <source>
        <dbReference type="ARBA" id="ARBA00010726"/>
    </source>
</evidence>
<gene>
    <name evidence="11" type="ORF">GCM10010990_06320</name>
</gene>
<evidence type="ECO:0000256" key="9">
    <source>
        <dbReference type="ARBA" id="ARBA00022801"/>
    </source>
</evidence>
<dbReference type="InterPro" id="IPR010023">
    <property type="entry name" value="KdsC_fam"/>
</dbReference>
<evidence type="ECO:0000313" key="11">
    <source>
        <dbReference type="EMBL" id="GGD59669.1"/>
    </source>
</evidence>
<dbReference type="EC" id="2.7.7.43" evidence="7"/>
<evidence type="ECO:0000256" key="10">
    <source>
        <dbReference type="ARBA" id="ARBA00022842"/>
    </source>
</evidence>
<dbReference type="InterPro" id="IPR023214">
    <property type="entry name" value="HAD_sf"/>
</dbReference>
<evidence type="ECO:0000256" key="8">
    <source>
        <dbReference type="ARBA" id="ARBA00022723"/>
    </source>
</evidence>
<proteinExistence type="inferred from homology"/>
<dbReference type="GO" id="GO:0008781">
    <property type="term" value="F:N-acylneuraminate cytidylyltransferase activity"/>
    <property type="evidence" value="ECO:0007669"/>
    <property type="project" value="UniProtKB-EC"/>
</dbReference>
<dbReference type="InterPro" id="IPR029044">
    <property type="entry name" value="Nucleotide-diphossugar_trans"/>
</dbReference>
<accession>A0A916YSK6</accession>
<dbReference type="OrthoDB" id="9805604at2"/>
<keyword evidence="9" id="KW-0378">Hydrolase</keyword>
<dbReference type="SFLD" id="SFLDG01138">
    <property type="entry name" value="C1.6.2:_Deoxy-d-mannose-octulo"/>
    <property type="match status" value="1"/>
</dbReference>
<dbReference type="SUPFAM" id="SSF53448">
    <property type="entry name" value="Nucleotide-diphospho-sugar transferases"/>
    <property type="match status" value="1"/>
</dbReference>
<dbReference type="Pfam" id="PF02348">
    <property type="entry name" value="CTP_transf_3"/>
    <property type="match status" value="1"/>
</dbReference>
<dbReference type="InterPro" id="IPR050793">
    <property type="entry name" value="CMP-NeuNAc_synthase"/>
</dbReference>
<keyword evidence="10" id="KW-0460">Magnesium</keyword>
<evidence type="ECO:0000256" key="4">
    <source>
        <dbReference type="ARBA" id="ARBA00005893"/>
    </source>
</evidence>
<reference evidence="11" key="1">
    <citation type="journal article" date="2014" name="Int. J. Syst. Evol. Microbiol.">
        <title>Complete genome sequence of Corynebacterium casei LMG S-19264T (=DSM 44701T), isolated from a smear-ripened cheese.</title>
        <authorList>
            <consortium name="US DOE Joint Genome Institute (JGI-PGF)"/>
            <person name="Walter F."/>
            <person name="Albersmeier A."/>
            <person name="Kalinowski J."/>
            <person name="Ruckert C."/>
        </authorList>
    </citation>
    <scope>NUCLEOTIDE SEQUENCE</scope>
    <source>
        <strain evidence="11">CGMCC 1.15360</strain>
    </source>
</reference>
<comment type="pathway">
    <text evidence="3">Amino-sugar metabolism; N-acetylneuraminate metabolism.</text>
</comment>
<dbReference type="PANTHER" id="PTHR21485">
    <property type="entry name" value="HAD SUPERFAMILY MEMBERS CMAS AND KDSC"/>
    <property type="match status" value="1"/>
</dbReference>
<comment type="cofactor">
    <cofactor evidence="2">
        <name>Mg(2+)</name>
        <dbReference type="ChEBI" id="CHEBI:18420"/>
    </cofactor>
</comment>
<dbReference type="Pfam" id="PF08282">
    <property type="entry name" value="Hydrolase_3"/>
    <property type="match status" value="1"/>
</dbReference>
<reference evidence="11" key="2">
    <citation type="submission" date="2020-09" db="EMBL/GenBank/DDBJ databases">
        <authorList>
            <person name="Sun Q."/>
            <person name="Zhou Y."/>
        </authorList>
    </citation>
    <scope>NUCLEOTIDE SEQUENCE</scope>
    <source>
        <strain evidence="11">CGMCC 1.15360</strain>
    </source>
</reference>
<evidence type="ECO:0000313" key="12">
    <source>
        <dbReference type="Proteomes" id="UP000612349"/>
    </source>
</evidence>
<comment type="caution">
    <text evidence="11">The sequence shown here is derived from an EMBL/GenBank/DDBJ whole genome shotgun (WGS) entry which is preliminary data.</text>
</comment>
<dbReference type="EMBL" id="BMIP01000001">
    <property type="protein sequence ID" value="GGD59669.1"/>
    <property type="molecule type" value="Genomic_DNA"/>
</dbReference>
<dbReference type="PANTHER" id="PTHR21485:SF3">
    <property type="entry name" value="N-ACYLNEURAMINATE CYTIDYLYLTRANSFERASE"/>
    <property type="match status" value="1"/>
</dbReference>
<dbReference type="Gene3D" id="3.40.50.1000">
    <property type="entry name" value="HAD superfamily/HAD-like"/>
    <property type="match status" value="1"/>
</dbReference>
<sequence>MEVLAIIPARGGSKGIPRKNVKALGGKPLIAHTILAALAARRVGRVVVSTDDAEIAHVAREAGAEVVMRPDDLAGDVARSEDALLHVMDVLAEDGYRPDAIAFLQCTSPLTAPEDIDGTLAALDEQGADTALAVVPFHYFLWHADADGAANGINHDKSFRLMRQQREPEFVETGAVYAMRAEGFREAKFRFFGKTVMHEIPVEHWHEIDDPADFRIAEERMARLARSQPAHAALPETVAALVMDFDGVLTDDRVFVSAEGVESVACSRGDGMGIELLRKAGLAMCVISKEQNKVVATRCEKLKLECAHGIDDKLPLFLKWLEERGIDPAHALYIGNDINDLPCMEAAGCAVAPADAHPAARSAADLVLEAEGGRGAIRELADLLIASGRIAPLG</sequence>
<keyword evidence="11" id="KW-0808">Transferase</keyword>
<dbReference type="AlphaFoldDB" id="A0A916YSK6"/>
<evidence type="ECO:0000256" key="6">
    <source>
        <dbReference type="ARBA" id="ARBA00011881"/>
    </source>
</evidence>
<dbReference type="CDD" id="cd02513">
    <property type="entry name" value="CMP-NeuAc_Synthase"/>
    <property type="match status" value="1"/>
</dbReference>
<dbReference type="Proteomes" id="UP000612349">
    <property type="component" value="Unassembled WGS sequence"/>
</dbReference>
<dbReference type="SFLD" id="SFLDS00003">
    <property type="entry name" value="Haloacid_Dehalogenase"/>
    <property type="match status" value="1"/>
</dbReference>
<evidence type="ECO:0000256" key="2">
    <source>
        <dbReference type="ARBA" id="ARBA00001946"/>
    </source>
</evidence>
<comment type="subunit">
    <text evidence="6">Homotetramer.</text>
</comment>
<dbReference type="GO" id="GO:0046872">
    <property type="term" value="F:metal ion binding"/>
    <property type="evidence" value="ECO:0007669"/>
    <property type="project" value="UniProtKB-KW"/>
</dbReference>
<dbReference type="InterPro" id="IPR003329">
    <property type="entry name" value="Cytidylyl_trans"/>
</dbReference>
<evidence type="ECO:0000256" key="3">
    <source>
        <dbReference type="ARBA" id="ARBA00005141"/>
    </source>
</evidence>
<evidence type="ECO:0000256" key="7">
    <source>
        <dbReference type="ARBA" id="ARBA00012491"/>
    </source>
</evidence>
<dbReference type="SUPFAM" id="SSF56784">
    <property type="entry name" value="HAD-like"/>
    <property type="match status" value="1"/>
</dbReference>
<protein>
    <recommendedName>
        <fullName evidence="7">N-acylneuraminate cytidylyltransferase</fullName>
        <ecNumber evidence="7">2.7.7.43</ecNumber>
    </recommendedName>
</protein>
<comment type="similarity">
    <text evidence="5">Belongs to the CMP-NeuNAc synthase family.</text>
</comment>
<evidence type="ECO:0000256" key="1">
    <source>
        <dbReference type="ARBA" id="ARBA00001862"/>
    </source>
</evidence>
<dbReference type="InterPro" id="IPR036412">
    <property type="entry name" value="HAD-like_sf"/>
</dbReference>
<dbReference type="GO" id="GO:0016788">
    <property type="term" value="F:hydrolase activity, acting on ester bonds"/>
    <property type="evidence" value="ECO:0007669"/>
    <property type="project" value="InterPro"/>
</dbReference>
<organism evidence="11 12">
    <name type="scientific">Croceicoccus mobilis</name>
    <dbReference type="NCBI Taxonomy" id="1703339"/>
    <lineage>
        <taxon>Bacteria</taxon>
        <taxon>Pseudomonadati</taxon>
        <taxon>Pseudomonadota</taxon>
        <taxon>Alphaproteobacteria</taxon>
        <taxon>Sphingomonadales</taxon>
        <taxon>Erythrobacteraceae</taxon>
        <taxon>Croceicoccus</taxon>
    </lineage>
</organism>
<comment type="catalytic activity">
    <reaction evidence="1">
        <text>an N-acylneuraminate + CTP = a CMP-N-acyl-beta-neuraminate + diphosphate</text>
        <dbReference type="Rhea" id="RHEA:11344"/>
        <dbReference type="ChEBI" id="CHEBI:33019"/>
        <dbReference type="ChEBI" id="CHEBI:37563"/>
        <dbReference type="ChEBI" id="CHEBI:60073"/>
        <dbReference type="ChEBI" id="CHEBI:68671"/>
        <dbReference type="EC" id="2.7.7.43"/>
    </reaction>
</comment>